<evidence type="ECO:0000256" key="3">
    <source>
        <dbReference type="ARBA" id="ARBA00022729"/>
    </source>
</evidence>
<proteinExistence type="predicted"/>
<evidence type="ECO:0000313" key="8">
    <source>
        <dbReference type="Proteomes" id="UP000230292"/>
    </source>
</evidence>
<gene>
    <name evidence="7" type="ORF">COW24_00550</name>
</gene>
<feature type="transmembrane region" description="Helical" evidence="6">
    <location>
        <begin position="137"/>
        <end position="162"/>
    </location>
</feature>
<comment type="caution">
    <text evidence="7">The sequence shown here is derived from an EMBL/GenBank/DDBJ whole genome shotgun (WGS) entry which is preliminary data.</text>
</comment>
<keyword evidence="4" id="KW-0106">Calcium</keyword>
<evidence type="ECO:0000313" key="7">
    <source>
        <dbReference type="EMBL" id="PIW37406.1"/>
    </source>
</evidence>
<dbReference type="AlphaFoldDB" id="A0A2M7H598"/>
<keyword evidence="6" id="KW-1133">Transmembrane helix</keyword>
<evidence type="ECO:0000256" key="4">
    <source>
        <dbReference type="ARBA" id="ARBA00022837"/>
    </source>
</evidence>
<evidence type="ECO:0000256" key="1">
    <source>
        <dbReference type="ARBA" id="ARBA00004613"/>
    </source>
</evidence>
<feature type="compositionally biased region" description="Acidic residues" evidence="5">
    <location>
        <begin position="501"/>
        <end position="518"/>
    </location>
</feature>
<comment type="subcellular location">
    <subcellularLocation>
        <location evidence="1">Secreted</location>
    </subcellularLocation>
</comment>
<evidence type="ECO:0000256" key="2">
    <source>
        <dbReference type="ARBA" id="ARBA00022525"/>
    </source>
</evidence>
<reference evidence="7 8" key="1">
    <citation type="submission" date="2017-09" db="EMBL/GenBank/DDBJ databases">
        <title>Depth-based differentiation of microbial function through sediment-hosted aquifers and enrichment of novel symbionts in the deep terrestrial subsurface.</title>
        <authorList>
            <person name="Probst A.J."/>
            <person name="Ladd B."/>
            <person name="Jarett J.K."/>
            <person name="Geller-Mcgrath D.E."/>
            <person name="Sieber C.M."/>
            <person name="Emerson J.B."/>
            <person name="Anantharaman K."/>
            <person name="Thomas B.C."/>
            <person name="Malmstrom R."/>
            <person name="Stieglmeier M."/>
            <person name="Klingl A."/>
            <person name="Woyke T."/>
            <person name="Ryan C.M."/>
            <person name="Banfield J.F."/>
        </authorList>
    </citation>
    <scope>NUCLEOTIDE SEQUENCE [LARGE SCALE GENOMIC DNA]</scope>
    <source>
        <strain evidence="7">CG15_BIG_FIL_POST_REV_8_21_14_020_45_12</strain>
    </source>
</reference>
<keyword evidence="2" id="KW-0964">Secreted</keyword>
<dbReference type="Pfam" id="PF18884">
    <property type="entry name" value="TSP3_bac"/>
    <property type="match status" value="1"/>
</dbReference>
<feature type="region of interest" description="Disordered" evidence="5">
    <location>
        <begin position="468"/>
        <end position="530"/>
    </location>
</feature>
<sequence length="530" mass="58130">MEHPDLVNYIIEQLEAGVTEGDLLATLRDSEWDKETISGSMQVARSQRSAKRGLTAEMPQFDVRLKPQKQETFTNRIVNSVHDSLTEAPGILQSRSVNDVAGTTLTPDGKMTGEGNLVGGQAVAPIVKDGLTNGRKFLVFFLIALVLFIFIGGGAVLFYSIFNSHDRIARNVFESVAGMRSVTVRATIHPDIESDYILDGPGGKYRVTDTVVTLSGSTTVYDSQEPKSNLTATIDVTAVDTKSEESWNSYASMQIRSFLGELYVRPVENTTLPFDLPEKFASSWIKLDNKTGWTWLFDPTSLASGTAVVQNGVQQAELTPADIANYRNAIRRHPFFEIGKGGTKVESQGAKLHEYPVSINQGELIAYINEIRPLLLYKGMTDSMIDKVTEKISKARDIFASVTVDRSNLQVYGLTLTIVDQDEQSPRSPQLVVEFSEHDTPVTLEIPSDVVGAKAYLDELFSHRNSEIQQGGGARVISPTDTDGDGLSNADEALIYKTDPEKEDTDADGFSDGDEVENDYNPLGDGPLKK</sequence>
<evidence type="ECO:0000256" key="5">
    <source>
        <dbReference type="SAM" id="MobiDB-lite"/>
    </source>
</evidence>
<keyword evidence="6" id="KW-0472">Membrane</keyword>
<evidence type="ECO:0000256" key="6">
    <source>
        <dbReference type="SAM" id="Phobius"/>
    </source>
</evidence>
<keyword evidence="6" id="KW-0812">Transmembrane</keyword>
<name>A0A2M7H598_9BACT</name>
<accession>A0A2M7H598</accession>
<protein>
    <submittedName>
        <fullName evidence="7">Uncharacterized protein</fullName>
    </submittedName>
</protein>
<dbReference type="Proteomes" id="UP000230292">
    <property type="component" value="Unassembled WGS sequence"/>
</dbReference>
<organism evidence="7 8">
    <name type="scientific">Candidatus Kerfeldbacteria bacterium CG15_BIG_FIL_POST_REV_8_21_14_020_45_12</name>
    <dbReference type="NCBI Taxonomy" id="2014247"/>
    <lineage>
        <taxon>Bacteria</taxon>
        <taxon>Candidatus Kerfeldiibacteriota</taxon>
    </lineage>
</organism>
<keyword evidence="3" id="KW-0732">Signal</keyword>
<dbReference type="EMBL" id="PFGC01000007">
    <property type="protein sequence ID" value="PIW37406.1"/>
    <property type="molecule type" value="Genomic_DNA"/>
</dbReference>
<dbReference type="InterPro" id="IPR059100">
    <property type="entry name" value="TSP3_bac"/>
</dbReference>